<keyword evidence="3" id="KW-1185">Reference proteome</keyword>
<evidence type="ECO:0000256" key="1">
    <source>
        <dbReference type="SAM" id="MobiDB-lite"/>
    </source>
</evidence>
<proteinExistence type="predicted"/>
<accession>A0A8T0HXA4</accession>
<dbReference type="Proteomes" id="UP000822688">
    <property type="component" value="Chromosome V"/>
</dbReference>
<protein>
    <submittedName>
        <fullName evidence="2">Uncharacterized protein</fullName>
    </submittedName>
</protein>
<evidence type="ECO:0000313" key="3">
    <source>
        <dbReference type="Proteomes" id="UP000822688"/>
    </source>
</evidence>
<dbReference type="EMBL" id="CM026426">
    <property type="protein sequence ID" value="KAG0575359.1"/>
    <property type="molecule type" value="Genomic_DNA"/>
</dbReference>
<comment type="caution">
    <text evidence="2">The sequence shown here is derived from an EMBL/GenBank/DDBJ whole genome shotgun (WGS) entry which is preliminary data.</text>
</comment>
<sequence length="185" mass="20691">PHRTTGAESGLQHGRQSRQIHAVENSARNLSRRLAPTHWASPTSPTPAWNNSLQFKHNKHTQKICILLNQHQDTKIHAQRKAHQLHQKTNPRTMASKLQEAHLAGHTTPYTPHHRRKTLPTDSRQGFSFHSWVLQRQLSAPTVGREPSVGGRCGGSAPPAGPMMQVLQGVSFHSRVLQGNCRPRL</sequence>
<feature type="non-terminal residue" evidence="2">
    <location>
        <position position="1"/>
    </location>
</feature>
<dbReference type="AlphaFoldDB" id="A0A8T0HXA4"/>
<feature type="region of interest" description="Disordered" evidence="1">
    <location>
        <begin position="1"/>
        <end position="20"/>
    </location>
</feature>
<gene>
    <name evidence="2" type="ORF">KC19_VG339600</name>
</gene>
<evidence type="ECO:0000313" key="2">
    <source>
        <dbReference type="EMBL" id="KAG0575359.1"/>
    </source>
</evidence>
<organism evidence="2 3">
    <name type="scientific">Ceratodon purpureus</name>
    <name type="common">Fire moss</name>
    <name type="synonym">Dicranum purpureum</name>
    <dbReference type="NCBI Taxonomy" id="3225"/>
    <lineage>
        <taxon>Eukaryota</taxon>
        <taxon>Viridiplantae</taxon>
        <taxon>Streptophyta</taxon>
        <taxon>Embryophyta</taxon>
        <taxon>Bryophyta</taxon>
        <taxon>Bryophytina</taxon>
        <taxon>Bryopsida</taxon>
        <taxon>Dicranidae</taxon>
        <taxon>Pseudoditrichales</taxon>
        <taxon>Ditrichaceae</taxon>
        <taxon>Ceratodon</taxon>
    </lineage>
</organism>
<name>A0A8T0HXA4_CERPU</name>
<reference evidence="2" key="1">
    <citation type="submission" date="2020-06" db="EMBL/GenBank/DDBJ databases">
        <title>WGS assembly of Ceratodon purpureus strain R40.</title>
        <authorList>
            <person name="Carey S.B."/>
            <person name="Jenkins J."/>
            <person name="Shu S."/>
            <person name="Lovell J.T."/>
            <person name="Sreedasyam A."/>
            <person name="Maumus F."/>
            <person name="Tiley G.P."/>
            <person name="Fernandez-Pozo N."/>
            <person name="Barry K."/>
            <person name="Chen C."/>
            <person name="Wang M."/>
            <person name="Lipzen A."/>
            <person name="Daum C."/>
            <person name="Saski C.A."/>
            <person name="Payton A.C."/>
            <person name="Mcbreen J.C."/>
            <person name="Conrad R.E."/>
            <person name="Kollar L.M."/>
            <person name="Olsson S."/>
            <person name="Huttunen S."/>
            <person name="Landis J.B."/>
            <person name="Wickett N.J."/>
            <person name="Johnson M.G."/>
            <person name="Rensing S.A."/>
            <person name="Grimwood J."/>
            <person name="Schmutz J."/>
            <person name="Mcdaniel S.F."/>
        </authorList>
    </citation>
    <scope>NUCLEOTIDE SEQUENCE</scope>
    <source>
        <strain evidence="2">R40</strain>
    </source>
</reference>